<organism evidence="1 2">
    <name type="scientific">Phytoactinopolyspora halophila</name>
    <dbReference type="NCBI Taxonomy" id="1981511"/>
    <lineage>
        <taxon>Bacteria</taxon>
        <taxon>Bacillati</taxon>
        <taxon>Actinomycetota</taxon>
        <taxon>Actinomycetes</taxon>
        <taxon>Jiangellales</taxon>
        <taxon>Jiangellaceae</taxon>
        <taxon>Phytoactinopolyspora</taxon>
    </lineage>
</organism>
<comment type="caution">
    <text evidence="1">The sequence shown here is derived from an EMBL/GenBank/DDBJ whole genome shotgun (WGS) entry which is preliminary data.</text>
</comment>
<name>A0A329QCE8_9ACTN</name>
<sequence>MALPSTLVIRTVTETLPGAVRAEPDVDLSCELDEDNLPVLNGSRVRARLRDAVLTRLNFFDEEDQRRAHEIFPPEHSWGEPVVTGFTARLREPERSTLLAAMRREPQPQRLGVDQLLQMLTVVRYRTANDQTGAPQHGTLRSERRLRPGVEFHARLRWNTSSTEEHAAVLASAALGMRQIGRGGSGQVTAYLDDREQTVARARTIWERSHTA</sequence>
<gene>
    <name evidence="1" type="ORF">DPM12_19770</name>
</gene>
<dbReference type="EMBL" id="QMIG01000031">
    <property type="protein sequence ID" value="RAW10036.1"/>
    <property type="molecule type" value="Genomic_DNA"/>
</dbReference>
<accession>A0A329QCE8</accession>
<dbReference type="CDD" id="cd09726">
    <property type="entry name" value="RAMP_I_III"/>
    <property type="match status" value="1"/>
</dbReference>
<reference evidence="1 2" key="1">
    <citation type="submission" date="2018-06" db="EMBL/GenBank/DDBJ databases">
        <title>Phytoactinopolyspora halophila sp. nov., a novel halophilic actinomycete isolated from a saline soil in China.</title>
        <authorList>
            <person name="Tang S.-K."/>
        </authorList>
    </citation>
    <scope>NUCLEOTIDE SEQUENCE [LARGE SCALE GENOMIC DNA]</scope>
    <source>
        <strain evidence="1 2">YIM 96934</strain>
    </source>
</reference>
<dbReference type="Proteomes" id="UP000250462">
    <property type="component" value="Unassembled WGS sequence"/>
</dbReference>
<dbReference type="AlphaFoldDB" id="A0A329QCE8"/>
<evidence type="ECO:0000313" key="1">
    <source>
        <dbReference type="EMBL" id="RAW10036.1"/>
    </source>
</evidence>
<dbReference type="RefSeq" id="WP_112260089.1">
    <property type="nucleotide sequence ID" value="NZ_QMIG01000031.1"/>
</dbReference>
<evidence type="ECO:0000313" key="2">
    <source>
        <dbReference type="Proteomes" id="UP000250462"/>
    </source>
</evidence>
<keyword evidence="2" id="KW-1185">Reference proteome</keyword>
<proteinExistence type="predicted"/>
<protein>
    <submittedName>
        <fullName evidence="1">Uncharacterized protein</fullName>
    </submittedName>
</protein>